<dbReference type="InterPro" id="IPR014347">
    <property type="entry name" value="Tautomerase/MIF_sf"/>
</dbReference>
<feature type="domain" description="Tautomerase cis-CaaD-like" evidence="1">
    <location>
        <begin position="1"/>
        <end position="128"/>
    </location>
</feature>
<protein>
    <recommendedName>
        <fullName evidence="1">Tautomerase cis-CaaD-like domain-containing protein</fullName>
    </recommendedName>
</protein>
<dbReference type="VEuPathDB" id="FungiDB:PV09_06713"/>
<reference evidence="2 3" key="1">
    <citation type="submission" date="2015-01" db="EMBL/GenBank/DDBJ databases">
        <title>The Genome Sequence of Ochroconis gallopava CBS43764.</title>
        <authorList>
            <consortium name="The Broad Institute Genomics Platform"/>
            <person name="Cuomo C."/>
            <person name="de Hoog S."/>
            <person name="Gorbushina A."/>
            <person name="Stielow B."/>
            <person name="Teixiera M."/>
            <person name="Abouelleil A."/>
            <person name="Chapman S.B."/>
            <person name="Priest M."/>
            <person name="Young S.K."/>
            <person name="Wortman J."/>
            <person name="Nusbaum C."/>
            <person name="Birren B."/>
        </authorList>
    </citation>
    <scope>NUCLEOTIDE SEQUENCE [LARGE SCALE GENOMIC DNA]</scope>
    <source>
        <strain evidence="2 3">CBS 43764</strain>
    </source>
</reference>
<dbReference type="RefSeq" id="XP_016211733.1">
    <property type="nucleotide sequence ID" value="XM_016360394.1"/>
</dbReference>
<dbReference type="EMBL" id="KN847552">
    <property type="protein sequence ID" value="KIW01864.1"/>
    <property type="molecule type" value="Genomic_DNA"/>
</dbReference>
<dbReference type="InterPro" id="IPR028116">
    <property type="entry name" value="Cis-CaaD-like"/>
</dbReference>
<dbReference type="Pfam" id="PF14832">
    <property type="entry name" value="Tautomerase_3"/>
    <property type="match status" value="1"/>
</dbReference>
<dbReference type="AlphaFoldDB" id="A0A0D2ARP6"/>
<name>A0A0D2ARP6_9PEZI</name>
<gene>
    <name evidence="2" type="ORF">PV09_06713</name>
</gene>
<sequence length="171" mass="19239">MPLYLVSHAQDLTDEQRDRLAQGITKIHTSIFTAPSLFVNVRFSPASQYVGYVGGKRSTVSSITGHVRHGPSRTQVMYDELTSSISKLWAETVESDRDIRIFIMGDIVAGYEQGVSLPPAGGDKVWLKNNLPYFEKKAAEGNQQMKDLLEEIKERKLLDWSPVADEIVRKE</sequence>
<evidence type="ECO:0000313" key="3">
    <source>
        <dbReference type="Proteomes" id="UP000053259"/>
    </source>
</evidence>
<organism evidence="2 3">
    <name type="scientific">Verruconis gallopava</name>
    <dbReference type="NCBI Taxonomy" id="253628"/>
    <lineage>
        <taxon>Eukaryota</taxon>
        <taxon>Fungi</taxon>
        <taxon>Dikarya</taxon>
        <taxon>Ascomycota</taxon>
        <taxon>Pezizomycotina</taxon>
        <taxon>Dothideomycetes</taxon>
        <taxon>Pleosporomycetidae</taxon>
        <taxon>Venturiales</taxon>
        <taxon>Sympoventuriaceae</taxon>
        <taxon>Verruconis</taxon>
    </lineage>
</organism>
<dbReference type="Proteomes" id="UP000053259">
    <property type="component" value="Unassembled WGS sequence"/>
</dbReference>
<evidence type="ECO:0000313" key="2">
    <source>
        <dbReference type="EMBL" id="KIW01864.1"/>
    </source>
</evidence>
<dbReference type="Gene3D" id="3.30.429.10">
    <property type="entry name" value="Macrophage Migration Inhibitory Factor"/>
    <property type="match status" value="1"/>
</dbReference>
<dbReference type="GeneID" id="27314686"/>
<evidence type="ECO:0000259" key="1">
    <source>
        <dbReference type="Pfam" id="PF14832"/>
    </source>
</evidence>
<dbReference type="OrthoDB" id="9981319at2759"/>
<proteinExistence type="predicted"/>
<keyword evidence="3" id="KW-1185">Reference proteome</keyword>
<dbReference type="HOGENOM" id="CLU_088298_1_0_1"/>
<dbReference type="InParanoid" id="A0A0D2ARP6"/>
<accession>A0A0D2ARP6</accession>